<keyword evidence="1" id="KW-0732">Signal</keyword>
<dbReference type="RefSeq" id="WP_264772276.1">
    <property type="nucleotide sequence ID" value="NZ_JAPDOG010000011.1"/>
</dbReference>
<gene>
    <name evidence="2" type="ORF">OM960_13205</name>
</gene>
<dbReference type="EMBL" id="JAPDOG010000011">
    <property type="protein sequence ID" value="MCW3782543.1"/>
    <property type="molecule type" value="Genomic_DNA"/>
</dbReference>
<reference evidence="2 3" key="1">
    <citation type="submission" date="2022-10" db="EMBL/GenBank/DDBJ databases">
        <title>Defluviimonas sp. CAU 1641 isolated from mud.</title>
        <authorList>
            <person name="Kim W."/>
        </authorList>
    </citation>
    <scope>NUCLEOTIDE SEQUENCE [LARGE SCALE GENOMIC DNA]</scope>
    <source>
        <strain evidence="2 3">CAU 1641</strain>
    </source>
</reference>
<organism evidence="2 3">
    <name type="scientific">Defluviimonas salinarum</name>
    <dbReference type="NCBI Taxonomy" id="2992147"/>
    <lineage>
        <taxon>Bacteria</taxon>
        <taxon>Pseudomonadati</taxon>
        <taxon>Pseudomonadota</taxon>
        <taxon>Alphaproteobacteria</taxon>
        <taxon>Rhodobacterales</taxon>
        <taxon>Paracoccaceae</taxon>
        <taxon>Albidovulum</taxon>
    </lineage>
</organism>
<evidence type="ECO:0000313" key="2">
    <source>
        <dbReference type="EMBL" id="MCW3782543.1"/>
    </source>
</evidence>
<keyword evidence="3" id="KW-1185">Reference proteome</keyword>
<accession>A0ABT3J4F2</accession>
<feature type="chain" id="PRO_5046311523" description="Autotransporter outer membrane beta-barrel domain-containing protein" evidence="1">
    <location>
        <begin position="23"/>
        <end position="372"/>
    </location>
</feature>
<evidence type="ECO:0000256" key="1">
    <source>
        <dbReference type="SAM" id="SignalP"/>
    </source>
</evidence>
<evidence type="ECO:0000313" key="3">
    <source>
        <dbReference type="Proteomes" id="UP001207582"/>
    </source>
</evidence>
<sequence length="372" mass="39176">MTIGLKQAALLLAGLTATSAQADVRDLFSAVRLSSSRHVTGLSSTPAPAQINKLFNAIRLSGSERLMVHTLSLPGMPRDAVQAREQLLTRMGYRGAPGTIGDSGLSFSPVMTHDGNVNGGFASDTLVVAGIPFTLGEEYKAVGGLLLGVSGSGRMRMAVAENTALDVRYGGVVSYAPEHDMAKISLGGEACLRRMHSFSTYSHACVDTTLQRYELGESNRFGAKLGVTHAFTAAGGVHEVSADLMVNRYLNATDYSQPVASVSLTSALPVPAVISAGVQVGGSAGDNMVMREKLNLGLGFLAWERPTSISVSLQNNRGSQFLGEALESRVTTIGASHQFNEKLTVSASVSITDSSAAFFDDTAYGFSANWRF</sequence>
<proteinExistence type="predicted"/>
<name>A0ABT3J4F2_9RHOB</name>
<comment type="caution">
    <text evidence="2">The sequence shown here is derived from an EMBL/GenBank/DDBJ whole genome shotgun (WGS) entry which is preliminary data.</text>
</comment>
<dbReference type="Proteomes" id="UP001207582">
    <property type="component" value="Unassembled WGS sequence"/>
</dbReference>
<evidence type="ECO:0008006" key="4">
    <source>
        <dbReference type="Google" id="ProtNLM"/>
    </source>
</evidence>
<feature type="signal peptide" evidence="1">
    <location>
        <begin position="1"/>
        <end position="22"/>
    </location>
</feature>
<protein>
    <recommendedName>
        <fullName evidence="4">Autotransporter outer membrane beta-barrel domain-containing protein</fullName>
    </recommendedName>
</protein>